<evidence type="ECO:0000259" key="3">
    <source>
        <dbReference type="PROSITE" id="PS51371"/>
    </source>
</evidence>
<dbReference type="PANTHER" id="PTHR43080">
    <property type="entry name" value="CBS DOMAIN-CONTAINING PROTEIN CBSX3, MITOCHONDRIAL"/>
    <property type="match status" value="1"/>
</dbReference>
<dbReference type="RefSeq" id="WP_222578194.1">
    <property type="nucleotide sequence ID" value="NZ_JAHVHU010000002.1"/>
</dbReference>
<dbReference type="Proteomes" id="UP000753961">
    <property type="component" value="Unassembled WGS sequence"/>
</dbReference>
<dbReference type="PROSITE" id="PS51371">
    <property type="entry name" value="CBS"/>
    <property type="match status" value="2"/>
</dbReference>
<dbReference type="EMBL" id="JAHVHU010000002">
    <property type="protein sequence ID" value="MBY5956670.1"/>
    <property type="molecule type" value="Genomic_DNA"/>
</dbReference>
<sequence>MNKEVSTIMTTKLVTLGPENTIADAREIFQNNHFHHIPICKNGILEGVITSFDLLRLNIAPDQKDKVLLGDVMTRKLAVLNPTDQIGAASIVLLQNRFHSVPVVDSDRKLVGLLTTFDLLKYQYQKEYPGDDFPF</sequence>
<evidence type="ECO:0000256" key="2">
    <source>
        <dbReference type="PROSITE-ProRule" id="PRU00703"/>
    </source>
</evidence>
<evidence type="ECO:0000313" key="5">
    <source>
        <dbReference type="Proteomes" id="UP000753961"/>
    </source>
</evidence>
<name>A0A953L7J4_9BACT</name>
<evidence type="ECO:0000256" key="1">
    <source>
        <dbReference type="ARBA" id="ARBA00023122"/>
    </source>
</evidence>
<dbReference type="SUPFAM" id="SSF54631">
    <property type="entry name" value="CBS-domain pair"/>
    <property type="match status" value="1"/>
</dbReference>
<proteinExistence type="predicted"/>
<dbReference type="SMART" id="SM00116">
    <property type="entry name" value="CBS"/>
    <property type="match status" value="2"/>
</dbReference>
<reference evidence="4" key="1">
    <citation type="submission" date="2021-06" db="EMBL/GenBank/DDBJ databases">
        <title>44 bacteria genomes isolated from Dapeng, Shenzhen.</title>
        <authorList>
            <person name="Zheng W."/>
            <person name="Yu S."/>
            <person name="Huang Y."/>
        </authorList>
    </citation>
    <scope>NUCLEOTIDE SEQUENCE</scope>
    <source>
        <strain evidence="4">DP5N28-2</strain>
    </source>
</reference>
<evidence type="ECO:0000313" key="4">
    <source>
        <dbReference type="EMBL" id="MBY5956670.1"/>
    </source>
</evidence>
<dbReference type="AlphaFoldDB" id="A0A953L7J4"/>
<accession>A0A953L7J4</accession>
<feature type="domain" description="CBS" evidence="3">
    <location>
        <begin position="73"/>
        <end position="133"/>
    </location>
</feature>
<dbReference type="Pfam" id="PF00571">
    <property type="entry name" value="CBS"/>
    <property type="match status" value="2"/>
</dbReference>
<dbReference type="InterPro" id="IPR046342">
    <property type="entry name" value="CBS_dom_sf"/>
</dbReference>
<dbReference type="PANTHER" id="PTHR43080:SF2">
    <property type="entry name" value="CBS DOMAIN-CONTAINING PROTEIN"/>
    <property type="match status" value="1"/>
</dbReference>
<organism evidence="4 5">
    <name type="scientific">Membranihabitans marinus</name>
    <dbReference type="NCBI Taxonomy" id="1227546"/>
    <lineage>
        <taxon>Bacteria</taxon>
        <taxon>Pseudomonadati</taxon>
        <taxon>Bacteroidota</taxon>
        <taxon>Saprospiria</taxon>
        <taxon>Saprospirales</taxon>
        <taxon>Saprospiraceae</taxon>
        <taxon>Membranihabitans</taxon>
    </lineage>
</organism>
<feature type="domain" description="CBS" evidence="3">
    <location>
        <begin position="9"/>
        <end position="66"/>
    </location>
</feature>
<dbReference type="InterPro" id="IPR051257">
    <property type="entry name" value="Diverse_CBS-Domain"/>
</dbReference>
<dbReference type="Gene3D" id="3.10.580.10">
    <property type="entry name" value="CBS-domain"/>
    <property type="match status" value="2"/>
</dbReference>
<protein>
    <submittedName>
        <fullName evidence="4">CBS domain-containing protein</fullName>
    </submittedName>
</protein>
<dbReference type="InterPro" id="IPR000644">
    <property type="entry name" value="CBS_dom"/>
</dbReference>
<gene>
    <name evidence="4" type="ORF">KUV50_00890</name>
</gene>
<keyword evidence="5" id="KW-1185">Reference proteome</keyword>
<keyword evidence="1 2" id="KW-0129">CBS domain</keyword>
<comment type="caution">
    <text evidence="4">The sequence shown here is derived from an EMBL/GenBank/DDBJ whole genome shotgun (WGS) entry which is preliminary data.</text>
</comment>